<reference evidence="1 2" key="1">
    <citation type="journal article" date="2018" name="Front. Plant Sci.">
        <title>Red Clover (Trifolium pratense) and Zigzag Clover (T. medium) - A Picture of Genomic Similarities and Differences.</title>
        <authorList>
            <person name="Dluhosova J."/>
            <person name="Istvanek J."/>
            <person name="Nedelnik J."/>
            <person name="Repkova J."/>
        </authorList>
    </citation>
    <scope>NUCLEOTIDE SEQUENCE [LARGE SCALE GENOMIC DNA]</scope>
    <source>
        <strain evidence="2">cv. 10/8</strain>
        <tissue evidence="1">Leaf</tissue>
    </source>
</reference>
<organism evidence="1 2">
    <name type="scientific">Trifolium medium</name>
    <dbReference type="NCBI Taxonomy" id="97028"/>
    <lineage>
        <taxon>Eukaryota</taxon>
        <taxon>Viridiplantae</taxon>
        <taxon>Streptophyta</taxon>
        <taxon>Embryophyta</taxon>
        <taxon>Tracheophyta</taxon>
        <taxon>Spermatophyta</taxon>
        <taxon>Magnoliopsida</taxon>
        <taxon>eudicotyledons</taxon>
        <taxon>Gunneridae</taxon>
        <taxon>Pentapetalae</taxon>
        <taxon>rosids</taxon>
        <taxon>fabids</taxon>
        <taxon>Fabales</taxon>
        <taxon>Fabaceae</taxon>
        <taxon>Papilionoideae</taxon>
        <taxon>50 kb inversion clade</taxon>
        <taxon>NPAAA clade</taxon>
        <taxon>Hologalegina</taxon>
        <taxon>IRL clade</taxon>
        <taxon>Trifolieae</taxon>
        <taxon>Trifolium</taxon>
    </lineage>
</organism>
<protein>
    <submittedName>
        <fullName evidence="1">Uncharacterized protein</fullName>
    </submittedName>
</protein>
<comment type="caution">
    <text evidence="1">The sequence shown here is derived from an EMBL/GenBank/DDBJ whole genome shotgun (WGS) entry which is preliminary data.</text>
</comment>
<evidence type="ECO:0000313" key="2">
    <source>
        <dbReference type="Proteomes" id="UP000265520"/>
    </source>
</evidence>
<dbReference type="AlphaFoldDB" id="A0A392RU69"/>
<name>A0A392RU69_9FABA</name>
<dbReference type="EMBL" id="LXQA010270491">
    <property type="protein sequence ID" value="MCI39687.1"/>
    <property type="molecule type" value="Genomic_DNA"/>
</dbReference>
<keyword evidence="2" id="KW-1185">Reference proteome</keyword>
<feature type="non-terminal residue" evidence="1">
    <location>
        <position position="1"/>
    </location>
</feature>
<dbReference type="Proteomes" id="UP000265520">
    <property type="component" value="Unassembled WGS sequence"/>
</dbReference>
<accession>A0A392RU69</accession>
<evidence type="ECO:0000313" key="1">
    <source>
        <dbReference type="EMBL" id="MCI39687.1"/>
    </source>
</evidence>
<sequence>ERLQLGGEGFKQGARYRGDWGDWQDVKPRRREALRQLDREQDRLRSVAQPWAQQQEWGGATKVRINYGSHEWG</sequence>
<proteinExistence type="predicted"/>